<comment type="catalytic activity">
    <reaction evidence="1">
        <text>ATP + protein L-histidine = ADP + protein N-phospho-L-histidine.</text>
        <dbReference type="EC" id="2.7.13.3"/>
    </reaction>
</comment>
<dbReference type="InterPro" id="IPR036890">
    <property type="entry name" value="HATPase_C_sf"/>
</dbReference>
<dbReference type="SUPFAM" id="SSF47384">
    <property type="entry name" value="Homodimeric domain of signal transducing histidine kinase"/>
    <property type="match status" value="1"/>
</dbReference>
<evidence type="ECO:0000256" key="8">
    <source>
        <dbReference type="ARBA" id="ARBA00023012"/>
    </source>
</evidence>
<keyword evidence="5" id="KW-0547">Nucleotide-binding</keyword>
<dbReference type="Gene3D" id="3.30.565.10">
    <property type="entry name" value="Histidine kinase-like ATPase, C-terminal domain"/>
    <property type="match status" value="1"/>
</dbReference>
<keyword evidence="3" id="KW-0597">Phosphoprotein</keyword>
<dbReference type="CDD" id="cd00075">
    <property type="entry name" value="HATPase"/>
    <property type="match status" value="1"/>
</dbReference>
<feature type="transmembrane region" description="Helical" evidence="9">
    <location>
        <begin position="121"/>
        <end position="137"/>
    </location>
</feature>
<feature type="transmembrane region" description="Helical" evidence="9">
    <location>
        <begin position="144"/>
        <end position="165"/>
    </location>
</feature>
<dbReference type="CDD" id="cd00082">
    <property type="entry name" value="HisKA"/>
    <property type="match status" value="1"/>
</dbReference>
<feature type="transmembrane region" description="Helical" evidence="9">
    <location>
        <begin position="57"/>
        <end position="82"/>
    </location>
</feature>
<reference evidence="11" key="1">
    <citation type="journal article" date="2020" name="mSystems">
        <title>Genome- and Community-Level Interaction Insights into Carbon Utilization and Element Cycling Functions of Hydrothermarchaeota in Hydrothermal Sediment.</title>
        <authorList>
            <person name="Zhou Z."/>
            <person name="Liu Y."/>
            <person name="Xu W."/>
            <person name="Pan J."/>
            <person name="Luo Z.H."/>
            <person name="Li M."/>
        </authorList>
    </citation>
    <scope>NUCLEOTIDE SEQUENCE [LARGE SCALE GENOMIC DNA]</scope>
    <source>
        <strain evidence="11">SpSt-500</strain>
    </source>
</reference>
<evidence type="ECO:0000313" key="11">
    <source>
        <dbReference type="EMBL" id="HGT48329.1"/>
    </source>
</evidence>
<evidence type="ECO:0000256" key="3">
    <source>
        <dbReference type="ARBA" id="ARBA00022553"/>
    </source>
</evidence>
<dbReference type="FunFam" id="3.30.565.10:FF:000037">
    <property type="entry name" value="Hybrid sensor histidine kinase/response regulator"/>
    <property type="match status" value="1"/>
</dbReference>
<evidence type="ECO:0000256" key="1">
    <source>
        <dbReference type="ARBA" id="ARBA00000085"/>
    </source>
</evidence>
<dbReference type="SUPFAM" id="SSF55874">
    <property type="entry name" value="ATPase domain of HSP90 chaperone/DNA topoisomerase II/histidine kinase"/>
    <property type="match status" value="1"/>
</dbReference>
<evidence type="ECO:0000256" key="6">
    <source>
        <dbReference type="ARBA" id="ARBA00022777"/>
    </source>
</evidence>
<keyword evidence="9" id="KW-0812">Transmembrane</keyword>
<comment type="caution">
    <text evidence="11">The sequence shown here is derived from an EMBL/GenBank/DDBJ whole genome shotgun (WGS) entry which is preliminary data.</text>
</comment>
<dbReference type="SMART" id="SM00388">
    <property type="entry name" value="HisKA"/>
    <property type="match status" value="1"/>
</dbReference>
<dbReference type="Pfam" id="PF25323">
    <property type="entry name" value="6TM_PilS"/>
    <property type="match status" value="1"/>
</dbReference>
<evidence type="ECO:0000256" key="4">
    <source>
        <dbReference type="ARBA" id="ARBA00022679"/>
    </source>
</evidence>
<organism evidence="11">
    <name type="scientific">Ignavibacterium album</name>
    <dbReference type="NCBI Taxonomy" id="591197"/>
    <lineage>
        <taxon>Bacteria</taxon>
        <taxon>Pseudomonadati</taxon>
        <taxon>Ignavibacteriota</taxon>
        <taxon>Ignavibacteria</taxon>
        <taxon>Ignavibacteriales</taxon>
        <taxon>Ignavibacteriaceae</taxon>
        <taxon>Ignavibacterium</taxon>
    </lineage>
</organism>
<feature type="domain" description="Histidine kinase" evidence="10">
    <location>
        <begin position="232"/>
        <end position="451"/>
    </location>
</feature>
<evidence type="ECO:0000259" key="10">
    <source>
        <dbReference type="PROSITE" id="PS50109"/>
    </source>
</evidence>
<feature type="transmembrane region" description="Helical" evidence="9">
    <location>
        <begin position="30"/>
        <end position="51"/>
    </location>
</feature>
<evidence type="ECO:0000256" key="2">
    <source>
        <dbReference type="ARBA" id="ARBA00012438"/>
    </source>
</evidence>
<evidence type="ECO:0000256" key="5">
    <source>
        <dbReference type="ARBA" id="ARBA00022741"/>
    </source>
</evidence>
<dbReference type="PROSITE" id="PS50109">
    <property type="entry name" value="HIS_KIN"/>
    <property type="match status" value="1"/>
</dbReference>
<evidence type="ECO:0000256" key="9">
    <source>
        <dbReference type="SAM" id="Phobius"/>
    </source>
</evidence>
<keyword evidence="6 11" id="KW-0418">Kinase</keyword>
<feature type="transmembrane region" description="Helical" evidence="9">
    <location>
        <begin position="177"/>
        <end position="198"/>
    </location>
</feature>
<dbReference type="SMART" id="SM00387">
    <property type="entry name" value="HATPase_c"/>
    <property type="match status" value="1"/>
</dbReference>
<dbReference type="GO" id="GO:0005524">
    <property type="term" value="F:ATP binding"/>
    <property type="evidence" value="ECO:0007669"/>
    <property type="project" value="UniProtKB-KW"/>
</dbReference>
<dbReference type="InterPro" id="IPR004358">
    <property type="entry name" value="Sig_transdc_His_kin-like_C"/>
</dbReference>
<keyword evidence="4" id="KW-0808">Transferase</keyword>
<dbReference type="PANTHER" id="PTHR43547:SF2">
    <property type="entry name" value="HYBRID SIGNAL TRANSDUCTION HISTIDINE KINASE C"/>
    <property type="match status" value="1"/>
</dbReference>
<dbReference type="EC" id="2.7.13.3" evidence="2"/>
<dbReference type="PRINTS" id="PR00344">
    <property type="entry name" value="BCTRLSENSOR"/>
</dbReference>
<sequence length="471" mass="54140">MSFSMIKFDLRTTESARLPFHTVASLKERLAWLINLRWISIIALLFCVPVADKMFGFFIGFKEITSIAVILIIINLLYFFIARYYPFRNEYQELAFLELQILIDLLIISFVIHYSGGIGNPFYFLYLVQVILSGIIFPGKVLPYFNAIVAAVLLTVWTVLEHLFVVDKYLLREEPSTALIITSLLAFYITNFAGIYIINNFMNGYRSLKRIIDEKNEQLEKAIKDRSRTFRFAAHELKSPMIAIQSTLDVVKSLFSNELPPEVKEMVLKAERRSSQVIDMIKEMITVTQYNLGMEKPVFENVEFDNWLFDIVNHHKAYADSKNLQMIYNHLPLPLNITIDTNGFEKVVSNLVNNALRYTPSGGKVIVEPFISDYTFGFTVKDTGIGIPEEDIEKIFEEFYRSKNAREAEQIGTGLGLNLVKEIVQHYKGEISVKSELGKGSEFKVEFPLEDDTIKNEDMSYSNTFNAVKNN</sequence>
<dbReference type="Gene3D" id="1.10.287.130">
    <property type="match status" value="1"/>
</dbReference>
<feature type="transmembrane region" description="Helical" evidence="9">
    <location>
        <begin position="94"/>
        <end position="115"/>
    </location>
</feature>
<dbReference type="InterPro" id="IPR003594">
    <property type="entry name" value="HATPase_dom"/>
</dbReference>
<keyword evidence="8" id="KW-0902">Two-component regulatory system</keyword>
<keyword evidence="9" id="KW-1133">Transmembrane helix</keyword>
<dbReference type="EMBL" id="DSVI01000014">
    <property type="protein sequence ID" value="HGT48329.1"/>
    <property type="molecule type" value="Genomic_DNA"/>
</dbReference>
<keyword evidence="9" id="KW-0472">Membrane</keyword>
<dbReference type="PANTHER" id="PTHR43547">
    <property type="entry name" value="TWO-COMPONENT HISTIDINE KINASE"/>
    <property type="match status" value="1"/>
</dbReference>
<dbReference type="InterPro" id="IPR036097">
    <property type="entry name" value="HisK_dim/P_sf"/>
</dbReference>
<dbReference type="InterPro" id="IPR003661">
    <property type="entry name" value="HisK_dim/P_dom"/>
</dbReference>
<gene>
    <name evidence="11" type="ORF">ENS56_09855</name>
</gene>
<proteinExistence type="predicted"/>
<name>A0A832DLN0_9BACT</name>
<evidence type="ECO:0000256" key="7">
    <source>
        <dbReference type="ARBA" id="ARBA00022840"/>
    </source>
</evidence>
<dbReference type="InterPro" id="IPR005467">
    <property type="entry name" value="His_kinase_dom"/>
</dbReference>
<keyword evidence="7" id="KW-0067">ATP-binding</keyword>
<dbReference type="GO" id="GO:0000155">
    <property type="term" value="F:phosphorelay sensor kinase activity"/>
    <property type="evidence" value="ECO:0007669"/>
    <property type="project" value="InterPro"/>
</dbReference>
<dbReference type="AlphaFoldDB" id="A0A832DLN0"/>
<accession>A0A832DLN0</accession>
<protein>
    <recommendedName>
        <fullName evidence="2">histidine kinase</fullName>
        <ecNumber evidence="2">2.7.13.3</ecNumber>
    </recommendedName>
</protein>
<dbReference type="Pfam" id="PF02518">
    <property type="entry name" value="HATPase_c"/>
    <property type="match status" value="1"/>
</dbReference>